<proteinExistence type="predicted"/>
<dbReference type="EMBL" id="JACHIF010000004">
    <property type="protein sequence ID" value="MBB5038178.1"/>
    <property type="molecule type" value="Genomic_DNA"/>
</dbReference>
<comment type="caution">
    <text evidence="1">The sequence shown here is derived from an EMBL/GenBank/DDBJ whole genome shotgun (WGS) entry which is preliminary data.</text>
</comment>
<reference evidence="1 2" key="1">
    <citation type="submission" date="2020-08" db="EMBL/GenBank/DDBJ databases">
        <title>Genomic Encyclopedia of Type Strains, Phase IV (KMG-IV): sequencing the most valuable type-strain genomes for metagenomic binning, comparative biology and taxonomic classification.</title>
        <authorList>
            <person name="Goeker M."/>
        </authorList>
    </citation>
    <scope>NUCLEOTIDE SEQUENCE [LARGE SCALE GENOMIC DNA]</scope>
    <source>
        <strain evidence="1 2">DSM 12251</strain>
    </source>
</reference>
<accession>A0A7W8DQ80</accession>
<evidence type="ECO:0000313" key="2">
    <source>
        <dbReference type="Proteomes" id="UP000534294"/>
    </source>
</evidence>
<dbReference type="AlphaFoldDB" id="A0A7W8DQ80"/>
<keyword evidence="2" id="KW-1185">Reference proteome</keyword>
<organism evidence="1 2">
    <name type="scientific">Prosthecobacter dejongeii</name>
    <dbReference type="NCBI Taxonomy" id="48465"/>
    <lineage>
        <taxon>Bacteria</taxon>
        <taxon>Pseudomonadati</taxon>
        <taxon>Verrucomicrobiota</taxon>
        <taxon>Verrucomicrobiia</taxon>
        <taxon>Verrucomicrobiales</taxon>
        <taxon>Verrucomicrobiaceae</taxon>
        <taxon>Prosthecobacter</taxon>
    </lineage>
</organism>
<name>A0A7W8DQ80_9BACT</name>
<evidence type="ECO:0000313" key="1">
    <source>
        <dbReference type="EMBL" id="MBB5038178.1"/>
    </source>
</evidence>
<dbReference type="Proteomes" id="UP000534294">
    <property type="component" value="Unassembled WGS sequence"/>
</dbReference>
<gene>
    <name evidence="1" type="ORF">HNQ64_002436</name>
</gene>
<sequence>MSIFLTHFDDLHTMDTVYGKMTFQAERTIIEILSGLEFMEAHPGYAIYGKKCPKAQIVFNKVRSYKLTICPYLKTPEEGGFGPAQVESNQWPSTGTFTDFYLEGVKLDAPAAWLSLELQAQSFELHIQD</sequence>
<dbReference type="RefSeq" id="WP_184208739.1">
    <property type="nucleotide sequence ID" value="NZ_JACHIF010000004.1"/>
</dbReference>
<protein>
    <submittedName>
        <fullName evidence="1">Uncharacterized protein</fullName>
    </submittedName>
</protein>